<reference evidence="1 2" key="1">
    <citation type="submission" date="2021-06" db="EMBL/GenBank/DDBJ databases">
        <authorList>
            <person name="Kallberg Y."/>
            <person name="Tangrot J."/>
            <person name="Rosling A."/>
        </authorList>
    </citation>
    <scope>NUCLEOTIDE SEQUENCE [LARGE SCALE GENOMIC DNA]</scope>
    <source>
        <strain evidence="1 2">120-4 pot B 10/14</strain>
    </source>
</reference>
<comment type="caution">
    <text evidence="1">The sequence shown here is derived from an EMBL/GenBank/DDBJ whole genome shotgun (WGS) entry which is preliminary data.</text>
</comment>
<sequence>YYSEIVVTKQQTSFRDIYPNISRNHQKVIEARNSNVPIIENKKLEQNI</sequence>
<name>A0ABN7X7N3_GIGMA</name>
<accession>A0ABN7X7N3</accession>
<gene>
    <name evidence="1" type="ORF">GMARGA_LOCUS40029</name>
</gene>
<dbReference type="EMBL" id="CAJVQB010099396">
    <property type="protein sequence ID" value="CAG8850076.1"/>
    <property type="molecule type" value="Genomic_DNA"/>
</dbReference>
<evidence type="ECO:0000313" key="2">
    <source>
        <dbReference type="Proteomes" id="UP000789901"/>
    </source>
</evidence>
<protein>
    <submittedName>
        <fullName evidence="1">606_t:CDS:1</fullName>
    </submittedName>
</protein>
<keyword evidence="2" id="KW-1185">Reference proteome</keyword>
<evidence type="ECO:0000313" key="1">
    <source>
        <dbReference type="EMBL" id="CAG8850076.1"/>
    </source>
</evidence>
<proteinExistence type="predicted"/>
<feature type="non-terminal residue" evidence="1">
    <location>
        <position position="1"/>
    </location>
</feature>
<feature type="non-terminal residue" evidence="1">
    <location>
        <position position="48"/>
    </location>
</feature>
<dbReference type="Proteomes" id="UP000789901">
    <property type="component" value="Unassembled WGS sequence"/>
</dbReference>
<organism evidence="1 2">
    <name type="scientific">Gigaspora margarita</name>
    <dbReference type="NCBI Taxonomy" id="4874"/>
    <lineage>
        <taxon>Eukaryota</taxon>
        <taxon>Fungi</taxon>
        <taxon>Fungi incertae sedis</taxon>
        <taxon>Mucoromycota</taxon>
        <taxon>Glomeromycotina</taxon>
        <taxon>Glomeromycetes</taxon>
        <taxon>Diversisporales</taxon>
        <taxon>Gigasporaceae</taxon>
        <taxon>Gigaspora</taxon>
    </lineage>
</organism>